<dbReference type="InterPro" id="IPR028994">
    <property type="entry name" value="Integrin_alpha_N"/>
</dbReference>
<sequence>MNNKVFGITFALVLASALLFFGVANAGAMAVDTWIFPTEEFEDNTYIGTTDVSNLEHEQAKQLFVGQVDSWRTSSELLVTYQDATASYPLENAEILLDETIAQAQSGTQNNFVYQLQPETTQTFLAQQFPSALFSEADIENITNKLETALADGQTQTRVAISDDTLEVPREIVSEATITHTLKDGEAMAVVNALNGLELAPASQFSFLDFVNALKLANITDAELTEIASSIYSAVLKTNFSVDERSIGAEAPAAVPLGQEAAINRTLGIDFVFTNINNSSFTLNLSMDNGSLTAMLTGYPLNYEYEILASGEQKIKPRLVKQYSAFVTKGSTIGEKGRDGVRINVLRSVREDGKELKVDAVSTDFYPPVHRIEIYPLIKTETAPATGTTVPQPGQPGFIDANGDGVHDVPATPATPLPGQPGFVDANGDGVHDAPVTTPVTPQPGQPGFTDANGDGVHDMPVPTPTTPLPGQPGYTDSNGDGVHDTPAAGSETDDQQNDTPANTDKEKDPVYDKSGKLVNP</sequence>
<dbReference type="InterPro" id="IPR052913">
    <property type="entry name" value="Glycopeptide_resist_protein"/>
</dbReference>
<feature type="signal peptide" evidence="2">
    <location>
        <begin position="1"/>
        <end position="26"/>
    </location>
</feature>
<reference evidence="3 4" key="1">
    <citation type="submission" date="2023-06" db="EMBL/GenBank/DDBJ databases">
        <title>Novel species in genus Planococcus.</title>
        <authorList>
            <person name="Ning S."/>
        </authorList>
    </citation>
    <scope>NUCLEOTIDE SEQUENCE [LARGE SCALE GENOMIC DNA]</scope>
    <source>
        <strain evidence="3 4">N064</strain>
    </source>
</reference>
<proteinExistence type="predicted"/>
<dbReference type="Proteomes" id="UP001172054">
    <property type="component" value="Unassembled WGS sequence"/>
</dbReference>
<dbReference type="InterPro" id="IPR007391">
    <property type="entry name" value="Vancomycin_resist_VanW"/>
</dbReference>
<accession>A0ABT8MPY4</accession>
<keyword evidence="2" id="KW-0732">Signal</keyword>
<protein>
    <submittedName>
        <fullName evidence="3">VanW family protein</fullName>
    </submittedName>
</protein>
<organism evidence="3 4">
    <name type="scientific">Planococcus liqunii</name>
    <dbReference type="NCBI Taxonomy" id="3058394"/>
    <lineage>
        <taxon>Bacteria</taxon>
        <taxon>Bacillati</taxon>
        <taxon>Bacillota</taxon>
        <taxon>Bacilli</taxon>
        <taxon>Bacillales</taxon>
        <taxon>Caryophanaceae</taxon>
        <taxon>Planococcus</taxon>
    </lineage>
</organism>
<comment type="caution">
    <text evidence="3">The sequence shown here is derived from an EMBL/GenBank/DDBJ whole genome shotgun (WGS) entry which is preliminary data.</text>
</comment>
<keyword evidence="4" id="KW-1185">Reference proteome</keyword>
<evidence type="ECO:0000313" key="4">
    <source>
        <dbReference type="Proteomes" id="UP001172054"/>
    </source>
</evidence>
<gene>
    <name evidence="3" type="ORF">QWY15_06610</name>
</gene>
<feature type="compositionally biased region" description="Pro residues" evidence="1">
    <location>
        <begin position="462"/>
        <end position="471"/>
    </location>
</feature>
<dbReference type="Pfam" id="PF04294">
    <property type="entry name" value="VanW"/>
    <property type="match status" value="1"/>
</dbReference>
<dbReference type="EMBL" id="JAUJWW010000002">
    <property type="protein sequence ID" value="MDN7226968.1"/>
    <property type="molecule type" value="Genomic_DNA"/>
</dbReference>
<dbReference type="SUPFAM" id="SSF69318">
    <property type="entry name" value="Integrin alpha N-terminal domain"/>
    <property type="match status" value="1"/>
</dbReference>
<feature type="compositionally biased region" description="Basic and acidic residues" evidence="1">
    <location>
        <begin position="504"/>
        <end position="521"/>
    </location>
</feature>
<dbReference type="PANTHER" id="PTHR35788:SF1">
    <property type="entry name" value="EXPORTED PROTEIN"/>
    <property type="match status" value="1"/>
</dbReference>
<feature type="chain" id="PRO_5045094495" evidence="2">
    <location>
        <begin position="27"/>
        <end position="521"/>
    </location>
</feature>
<evidence type="ECO:0000313" key="3">
    <source>
        <dbReference type="EMBL" id="MDN7226968.1"/>
    </source>
</evidence>
<evidence type="ECO:0000256" key="1">
    <source>
        <dbReference type="SAM" id="MobiDB-lite"/>
    </source>
</evidence>
<dbReference type="RefSeq" id="WP_301725811.1">
    <property type="nucleotide sequence ID" value="NZ_JAUJWW010000002.1"/>
</dbReference>
<dbReference type="PANTHER" id="PTHR35788">
    <property type="entry name" value="EXPORTED PROTEIN-RELATED"/>
    <property type="match status" value="1"/>
</dbReference>
<name>A0ABT8MPY4_9BACL</name>
<feature type="region of interest" description="Disordered" evidence="1">
    <location>
        <begin position="385"/>
        <end position="521"/>
    </location>
</feature>
<evidence type="ECO:0000256" key="2">
    <source>
        <dbReference type="SAM" id="SignalP"/>
    </source>
</evidence>